<keyword evidence="5" id="KW-1133">Transmembrane helix</keyword>
<keyword evidence="7" id="KW-0653">Protein transport</keyword>
<keyword evidence="4 7" id="KW-0812">Transmembrane</keyword>
<dbReference type="GO" id="GO:0022857">
    <property type="term" value="F:transmembrane transporter activity"/>
    <property type="evidence" value="ECO:0007669"/>
    <property type="project" value="InterPro"/>
</dbReference>
<comment type="similarity">
    <text evidence="2 7">Belongs to the ExbD/TolR family.</text>
</comment>
<evidence type="ECO:0000256" key="3">
    <source>
        <dbReference type="ARBA" id="ARBA00022475"/>
    </source>
</evidence>
<comment type="caution">
    <text evidence="8">The sequence shown here is derived from an EMBL/GenBank/DDBJ whole genome shotgun (WGS) entry which is preliminary data.</text>
</comment>
<accession>A0A7V5PQ40</accession>
<evidence type="ECO:0000256" key="2">
    <source>
        <dbReference type="ARBA" id="ARBA00005811"/>
    </source>
</evidence>
<evidence type="ECO:0000256" key="5">
    <source>
        <dbReference type="ARBA" id="ARBA00022989"/>
    </source>
</evidence>
<evidence type="ECO:0000313" key="8">
    <source>
        <dbReference type="EMBL" id="HHJ52700.1"/>
    </source>
</evidence>
<keyword evidence="7" id="KW-0813">Transport</keyword>
<comment type="subcellular location">
    <subcellularLocation>
        <location evidence="1">Cell membrane</location>
        <topology evidence="1">Single-pass membrane protein</topology>
    </subcellularLocation>
    <subcellularLocation>
        <location evidence="7">Cell membrane</location>
        <topology evidence="7">Single-pass type II membrane protein</topology>
    </subcellularLocation>
</comment>
<dbReference type="AlphaFoldDB" id="A0A7V5PQ40"/>
<protein>
    <submittedName>
        <fullName evidence="8">Biopolymer transporter ExbD</fullName>
    </submittedName>
</protein>
<keyword evidence="3" id="KW-1003">Cell membrane</keyword>
<dbReference type="GO" id="GO:0005886">
    <property type="term" value="C:plasma membrane"/>
    <property type="evidence" value="ECO:0007669"/>
    <property type="project" value="UniProtKB-SubCell"/>
</dbReference>
<dbReference type="EMBL" id="DROD01000403">
    <property type="protein sequence ID" value="HHJ52700.1"/>
    <property type="molecule type" value="Genomic_DNA"/>
</dbReference>
<evidence type="ECO:0000256" key="7">
    <source>
        <dbReference type="RuleBase" id="RU003879"/>
    </source>
</evidence>
<organism evidence="8">
    <name type="scientific">Caldithrix abyssi</name>
    <dbReference type="NCBI Taxonomy" id="187145"/>
    <lineage>
        <taxon>Bacteria</taxon>
        <taxon>Pseudomonadati</taxon>
        <taxon>Calditrichota</taxon>
        <taxon>Calditrichia</taxon>
        <taxon>Calditrichales</taxon>
        <taxon>Calditrichaceae</taxon>
        <taxon>Caldithrix</taxon>
    </lineage>
</organism>
<gene>
    <name evidence="8" type="ORF">ENJ89_05855</name>
</gene>
<dbReference type="InterPro" id="IPR003400">
    <property type="entry name" value="ExbD"/>
</dbReference>
<dbReference type="Pfam" id="PF02472">
    <property type="entry name" value="ExbD"/>
    <property type="match status" value="1"/>
</dbReference>
<dbReference type="Proteomes" id="UP000886124">
    <property type="component" value="Unassembled WGS sequence"/>
</dbReference>
<sequence>MAFQPSKSKKNLEKEKGSLNLNSMMDMMTIILLFLLKSFSTEGALVTPSEQLRLPEAAMGLQPKKQVTVSIAKDMILVNDIPLVNNKEIPQDAVLIPALAQKLSEYAEKEHELEVNVGKPFTHEVIIEGDQKIHFDLLFKVMYTCSQSEFYKMRLLTIKKE</sequence>
<reference evidence="8" key="1">
    <citation type="journal article" date="2020" name="mSystems">
        <title>Genome- and Community-Level Interaction Insights into Carbon Utilization and Element Cycling Functions of Hydrothermarchaeota in Hydrothermal Sediment.</title>
        <authorList>
            <person name="Zhou Z."/>
            <person name="Liu Y."/>
            <person name="Xu W."/>
            <person name="Pan J."/>
            <person name="Luo Z.H."/>
            <person name="Li M."/>
        </authorList>
    </citation>
    <scope>NUCLEOTIDE SEQUENCE [LARGE SCALE GENOMIC DNA]</scope>
    <source>
        <strain evidence="8">HyVt-527</strain>
    </source>
</reference>
<dbReference type="GO" id="GO:0015031">
    <property type="term" value="P:protein transport"/>
    <property type="evidence" value="ECO:0007669"/>
    <property type="project" value="UniProtKB-KW"/>
</dbReference>
<evidence type="ECO:0000256" key="6">
    <source>
        <dbReference type="ARBA" id="ARBA00023136"/>
    </source>
</evidence>
<name>A0A7V5PQ40_CALAY</name>
<evidence type="ECO:0000256" key="1">
    <source>
        <dbReference type="ARBA" id="ARBA00004162"/>
    </source>
</evidence>
<proteinExistence type="inferred from homology"/>
<keyword evidence="6" id="KW-0472">Membrane</keyword>
<evidence type="ECO:0000256" key="4">
    <source>
        <dbReference type="ARBA" id="ARBA00022692"/>
    </source>
</evidence>